<name>A0AA88DBV5_FICCA</name>
<reference evidence="4" key="1">
    <citation type="submission" date="2023-07" db="EMBL/GenBank/DDBJ databases">
        <title>draft genome sequence of fig (Ficus carica).</title>
        <authorList>
            <person name="Takahashi T."/>
            <person name="Nishimura K."/>
        </authorList>
    </citation>
    <scope>NUCLEOTIDE SEQUENCE</scope>
</reference>
<accession>A0AA88DBV5</accession>
<dbReference type="PANTHER" id="PTHR48104">
    <property type="entry name" value="METACASPASE-4"/>
    <property type="match status" value="1"/>
</dbReference>
<comment type="similarity">
    <text evidence="1">Belongs to the peptidase C14B family.</text>
</comment>
<dbReference type="InterPro" id="IPR050452">
    <property type="entry name" value="Metacaspase"/>
</dbReference>
<proteinExistence type="inferred from homology"/>
<dbReference type="Proteomes" id="UP001187192">
    <property type="component" value="Unassembled WGS sequence"/>
</dbReference>
<evidence type="ECO:0000256" key="1">
    <source>
        <dbReference type="ARBA" id="ARBA00009005"/>
    </source>
</evidence>
<dbReference type="EMBL" id="BTGU01000031">
    <property type="protein sequence ID" value="GMN49467.1"/>
    <property type="molecule type" value="Genomic_DNA"/>
</dbReference>
<dbReference type="InterPro" id="IPR011600">
    <property type="entry name" value="Pept_C14_caspase"/>
</dbReference>
<sequence length="323" mass="36634">MEARRSTVHRNNGTGDGLQKGESSSKGQICEGHSDLPNIVRGFVSKFRDRDQRLIMSSYVPLNVKRTTTEWPGKRLNKRALLCGVSYNYKRKYRLKGTVNDVKDMRELLINRFAYPAHCIRVLTEFEPEKEFHPTKKNIENSLKWLVEDNQPGDSLVFYFSGHGLRQPDFNDDELDGFDETICPVDFVQEGMIFDNDINIAIVRPLKQGVTLHAIVDACHSGTVLDLQYVYDQKRKQWKDNTPPSGVRKSTSGGLAIGISACEDHQLAADTSAFKGKAMSGALTFLFIELIKQKNNITYGQMLEEFSETFDNSEAFAVIFYKV</sequence>
<dbReference type="GO" id="GO:0005737">
    <property type="term" value="C:cytoplasm"/>
    <property type="evidence" value="ECO:0007669"/>
    <property type="project" value="TreeGrafter"/>
</dbReference>
<dbReference type="Pfam" id="PF00656">
    <property type="entry name" value="Peptidase_C14"/>
    <property type="match status" value="1"/>
</dbReference>
<evidence type="ECO:0000313" key="5">
    <source>
        <dbReference type="Proteomes" id="UP001187192"/>
    </source>
</evidence>
<dbReference type="GO" id="GO:0004197">
    <property type="term" value="F:cysteine-type endopeptidase activity"/>
    <property type="evidence" value="ECO:0007669"/>
    <property type="project" value="InterPro"/>
</dbReference>
<feature type="domain" description="Peptidase C14 caspase" evidence="3">
    <location>
        <begin position="78"/>
        <end position="311"/>
    </location>
</feature>
<comment type="caution">
    <text evidence="4">The sequence shown here is derived from an EMBL/GenBank/DDBJ whole genome shotgun (WGS) entry which is preliminary data.</text>
</comment>
<protein>
    <recommendedName>
        <fullName evidence="3">Peptidase C14 caspase domain-containing protein</fullName>
    </recommendedName>
</protein>
<evidence type="ECO:0000313" key="4">
    <source>
        <dbReference type="EMBL" id="GMN49467.1"/>
    </source>
</evidence>
<evidence type="ECO:0000256" key="2">
    <source>
        <dbReference type="SAM" id="MobiDB-lite"/>
    </source>
</evidence>
<gene>
    <name evidence="4" type="ORF">TIFTF001_018637</name>
</gene>
<dbReference type="PANTHER" id="PTHR48104:SF2">
    <property type="entry name" value="METACASPASE-1-LIKE ISOFORM X1"/>
    <property type="match status" value="1"/>
</dbReference>
<evidence type="ECO:0000259" key="3">
    <source>
        <dbReference type="Pfam" id="PF00656"/>
    </source>
</evidence>
<feature type="region of interest" description="Disordered" evidence="2">
    <location>
        <begin position="1"/>
        <end position="33"/>
    </location>
</feature>
<keyword evidence="5" id="KW-1185">Reference proteome</keyword>
<dbReference type="Gene3D" id="3.40.50.12660">
    <property type="match status" value="1"/>
</dbReference>
<dbReference type="GO" id="GO:0006508">
    <property type="term" value="P:proteolysis"/>
    <property type="evidence" value="ECO:0007669"/>
    <property type="project" value="InterPro"/>
</dbReference>
<organism evidence="4 5">
    <name type="scientific">Ficus carica</name>
    <name type="common">Common fig</name>
    <dbReference type="NCBI Taxonomy" id="3494"/>
    <lineage>
        <taxon>Eukaryota</taxon>
        <taxon>Viridiplantae</taxon>
        <taxon>Streptophyta</taxon>
        <taxon>Embryophyta</taxon>
        <taxon>Tracheophyta</taxon>
        <taxon>Spermatophyta</taxon>
        <taxon>Magnoliopsida</taxon>
        <taxon>eudicotyledons</taxon>
        <taxon>Gunneridae</taxon>
        <taxon>Pentapetalae</taxon>
        <taxon>rosids</taxon>
        <taxon>fabids</taxon>
        <taxon>Rosales</taxon>
        <taxon>Moraceae</taxon>
        <taxon>Ficeae</taxon>
        <taxon>Ficus</taxon>
    </lineage>
</organism>
<dbReference type="InterPro" id="IPR029030">
    <property type="entry name" value="Caspase-like_dom_sf"/>
</dbReference>
<dbReference type="SUPFAM" id="SSF52129">
    <property type="entry name" value="Caspase-like"/>
    <property type="match status" value="1"/>
</dbReference>
<dbReference type="AlphaFoldDB" id="A0AA88DBV5"/>